<accession>A0A0C3HBM2</accession>
<dbReference type="Pfam" id="PF01822">
    <property type="entry name" value="WSC"/>
    <property type="match status" value="2"/>
</dbReference>
<keyword evidence="3" id="KW-1185">Reference proteome</keyword>
<dbReference type="EMBL" id="KN832878">
    <property type="protein sequence ID" value="KIM99751.1"/>
    <property type="molecule type" value="Genomic_DNA"/>
</dbReference>
<dbReference type="SUPFAM" id="SSF51126">
    <property type="entry name" value="Pectin lyase-like"/>
    <property type="match status" value="2"/>
</dbReference>
<evidence type="ECO:0000313" key="3">
    <source>
        <dbReference type="Proteomes" id="UP000054321"/>
    </source>
</evidence>
<evidence type="ECO:0000259" key="1">
    <source>
        <dbReference type="PROSITE" id="PS51212"/>
    </source>
</evidence>
<keyword evidence="2" id="KW-0378">Hydrolase</keyword>
<sequence>MLGAAFAEQIKIQEVENVVGEILIKADSYVHYKSNISEAGDSSSLTKRASSYWYQNIAHQGISAFGPSGYVVYRNVMDYGATGNGVTDDTAAINNAILAGGRCGKGCGSSTTTPAVVYFPAGTYLISSSIIDQYFTMLVGDPTNIPTIKATAGFSGFGLVDGDTYYTANLNWGSTNVFYRQIRNFIFDMTAIPCGNSATGIHWPTAQATSLQNLVFNMCSASGTQHVGLFCESGSAGFATDITFNGGLIGAQVGNQQFTMRNLIFNNCVTAISQLWDWEWVYQGISINNCHVGINIASGYGSSTGLAVGSVTLVDSTITNTPVGIITGWSTTDSIATANSLIIENVILSNVPIAVQQASGATVLSGGSTTIAAWGEGNEYTPTGPKVFSGSFTPNSRPASLLSGSRYYTRSKPQYETVVLTSFKSVRSAGAVGNGVADDTVALQNIINSATAAGNIVFFDAGTYRVTSTLTFPAGAKIVGEAYSRIMSSGSFFNNANSPQPVVQVGTPGSTGQVEWSDMLVSTQGQQQGAILIQWNLATTGSVPSGMWDVHTSIGGFVGSDLQVAQCPVTASSTAINTNCIAAYMTMHVTPSASGLYMENCWLWTADHDMDDPSNTQVTIFNGRGLFIESTSGTFWLVGTAVEHHVLYQYQFANTQNIYAGVIQTETPYYQPNPGAPAPFTVNSALTDPDFATSCAGQSGRCNDAWGLRIVNSKNILIYAAGLYSFFINNDATVCPVAGTDNCQNNIFSLEGTLTNVNVYCLGTVGVVNMITEAGKSLALYSNNENVYPGVIALFQLASGSGGGPPPPTSASSSVPTTMSTVTTHTTTAAGSGPSGWTFLGCYSDNVNGRTLANGLQVPGGASAMTVELCESTCLAAGYVLAGVEYSGECWCDNTLKNGGGPASDGNAECTMTCSGAPQETCGGPNRLDLYSHASTTAAPTTSTTTAASGPTGAAGWNFRGCYTDTVSARTLTTGEQVAGGTNAMTNELCQSTCLAAGFDIAGTEYAGECWCGNSFANGGGPAPDGNIGCNMACKGNSAEICGGSNRLDVYTYGVSNSSATVAKRRWAL</sequence>
<reference evidence="3" key="2">
    <citation type="submission" date="2015-01" db="EMBL/GenBank/DDBJ databases">
        <title>Evolutionary Origins and Diversification of the Mycorrhizal Mutualists.</title>
        <authorList>
            <consortium name="DOE Joint Genome Institute"/>
            <consortium name="Mycorrhizal Genomics Consortium"/>
            <person name="Kohler A."/>
            <person name="Kuo A."/>
            <person name="Nagy L.G."/>
            <person name="Floudas D."/>
            <person name="Copeland A."/>
            <person name="Barry K.W."/>
            <person name="Cichocki N."/>
            <person name="Veneault-Fourrey C."/>
            <person name="LaButti K."/>
            <person name="Lindquist E.A."/>
            <person name="Lipzen A."/>
            <person name="Lundell T."/>
            <person name="Morin E."/>
            <person name="Murat C."/>
            <person name="Riley R."/>
            <person name="Ohm R."/>
            <person name="Sun H."/>
            <person name="Tunlid A."/>
            <person name="Henrissat B."/>
            <person name="Grigoriev I.V."/>
            <person name="Hibbett D.S."/>
            <person name="Martin F."/>
        </authorList>
    </citation>
    <scope>NUCLEOTIDE SEQUENCE [LARGE SCALE GENOMIC DNA]</scope>
    <source>
        <strain evidence="3">Zn</strain>
    </source>
</reference>
<dbReference type="PROSITE" id="PS51212">
    <property type="entry name" value="WSC"/>
    <property type="match status" value="2"/>
</dbReference>
<proteinExistence type="predicted"/>
<name>A0A0C3HBM2_OIDMZ</name>
<dbReference type="CDD" id="cd23668">
    <property type="entry name" value="GH55_beta13glucanase-like"/>
    <property type="match status" value="1"/>
</dbReference>
<dbReference type="GO" id="GO:0004650">
    <property type="term" value="F:polygalacturonase activity"/>
    <property type="evidence" value="ECO:0007669"/>
    <property type="project" value="InterPro"/>
</dbReference>
<dbReference type="Proteomes" id="UP000054321">
    <property type="component" value="Unassembled WGS sequence"/>
</dbReference>
<dbReference type="Gene3D" id="2.160.20.10">
    <property type="entry name" value="Single-stranded right-handed beta-helix, Pectin lyase-like"/>
    <property type="match status" value="2"/>
</dbReference>
<feature type="domain" description="WSC" evidence="1">
    <location>
        <begin position="956"/>
        <end position="1054"/>
    </location>
</feature>
<dbReference type="InParanoid" id="A0A0C3HBM2"/>
<protein>
    <submittedName>
        <fullName evidence="2">Glycoside hydrolase family 55 protein</fullName>
    </submittedName>
</protein>
<dbReference type="InterPro" id="IPR011050">
    <property type="entry name" value="Pectin_lyase_fold/virulence"/>
</dbReference>
<dbReference type="FunFam" id="2.160.20.10:FF:000026">
    <property type="entry name" value="Exo-beta-1,3-glucanase Exg0"/>
    <property type="match status" value="1"/>
</dbReference>
<dbReference type="FunFam" id="2.160.20.10:FF:000023">
    <property type="entry name" value="Exo-beta-1,3-glucanase Exg0"/>
    <property type="match status" value="1"/>
</dbReference>
<gene>
    <name evidence="2" type="ORF">OIDMADRAFT_165921</name>
</gene>
<dbReference type="InterPro" id="IPR012334">
    <property type="entry name" value="Pectin_lyas_fold"/>
</dbReference>
<dbReference type="InterPro" id="IPR039279">
    <property type="entry name" value="QRT3-like"/>
</dbReference>
<dbReference type="InterPro" id="IPR002889">
    <property type="entry name" value="WSC_carb-bd"/>
</dbReference>
<dbReference type="STRING" id="913774.A0A0C3HBM2"/>
<evidence type="ECO:0000313" key="2">
    <source>
        <dbReference type="EMBL" id="KIM99751.1"/>
    </source>
</evidence>
<dbReference type="PANTHER" id="PTHR33928">
    <property type="entry name" value="POLYGALACTURONASE QRT3"/>
    <property type="match status" value="1"/>
</dbReference>
<dbReference type="PANTHER" id="PTHR33928:SF2">
    <property type="entry name" value="PECTATE LYASE SUPERFAMILY PROTEIN DOMAIN-CONTAINING PROTEIN-RELATED"/>
    <property type="match status" value="1"/>
</dbReference>
<dbReference type="OrthoDB" id="1046782at2759"/>
<dbReference type="SMART" id="SM00321">
    <property type="entry name" value="WSC"/>
    <property type="match status" value="2"/>
</dbReference>
<organism evidence="2 3">
    <name type="scientific">Oidiodendron maius (strain Zn)</name>
    <dbReference type="NCBI Taxonomy" id="913774"/>
    <lineage>
        <taxon>Eukaryota</taxon>
        <taxon>Fungi</taxon>
        <taxon>Dikarya</taxon>
        <taxon>Ascomycota</taxon>
        <taxon>Pezizomycotina</taxon>
        <taxon>Leotiomycetes</taxon>
        <taxon>Leotiomycetes incertae sedis</taxon>
        <taxon>Myxotrichaceae</taxon>
        <taxon>Oidiodendron</taxon>
    </lineage>
</organism>
<reference evidence="2 3" key="1">
    <citation type="submission" date="2014-04" db="EMBL/GenBank/DDBJ databases">
        <authorList>
            <consortium name="DOE Joint Genome Institute"/>
            <person name="Kuo A."/>
            <person name="Martino E."/>
            <person name="Perotto S."/>
            <person name="Kohler A."/>
            <person name="Nagy L.G."/>
            <person name="Floudas D."/>
            <person name="Copeland A."/>
            <person name="Barry K.W."/>
            <person name="Cichocki N."/>
            <person name="Veneault-Fourrey C."/>
            <person name="LaButti K."/>
            <person name="Lindquist E.A."/>
            <person name="Lipzen A."/>
            <person name="Lundell T."/>
            <person name="Morin E."/>
            <person name="Murat C."/>
            <person name="Sun H."/>
            <person name="Tunlid A."/>
            <person name="Henrissat B."/>
            <person name="Grigoriev I.V."/>
            <person name="Hibbett D.S."/>
            <person name="Martin F."/>
            <person name="Nordberg H.P."/>
            <person name="Cantor M.N."/>
            <person name="Hua S.X."/>
        </authorList>
    </citation>
    <scope>NUCLEOTIDE SEQUENCE [LARGE SCALE GENOMIC DNA]</scope>
    <source>
        <strain evidence="2 3">Zn</strain>
    </source>
</reference>
<feature type="domain" description="WSC" evidence="1">
    <location>
        <begin position="836"/>
        <end position="934"/>
    </location>
</feature>
<dbReference type="Pfam" id="PF12708">
    <property type="entry name" value="Pect-lyase_RHGA_epim"/>
    <property type="match status" value="2"/>
</dbReference>
<dbReference type="InterPro" id="IPR024535">
    <property type="entry name" value="RHGA/B-epi-like_pectate_lyase"/>
</dbReference>
<dbReference type="AlphaFoldDB" id="A0A0C3HBM2"/>
<dbReference type="HOGENOM" id="CLU_002540_2_2_1"/>